<dbReference type="RefSeq" id="WP_062188870.1">
    <property type="nucleotide sequence ID" value="NZ_DF967965.1"/>
</dbReference>
<dbReference type="Pfam" id="PF09002">
    <property type="entry name" value="Card1_endonuc"/>
    <property type="match status" value="1"/>
</dbReference>
<accession>A0A3D1JIC8</accession>
<dbReference type="Gene3D" id="3.40.1350.10">
    <property type="match status" value="1"/>
</dbReference>
<dbReference type="InterPro" id="IPR011856">
    <property type="entry name" value="tRNA_endonuc-like_dom_sf"/>
</dbReference>
<dbReference type="Pfam" id="PF23400">
    <property type="entry name" value="CARF_Card1"/>
    <property type="match status" value="1"/>
</dbReference>
<dbReference type="InterPro" id="IPR015093">
    <property type="entry name" value="Card1_endonucl_dom"/>
</dbReference>
<proteinExistence type="predicted"/>
<dbReference type="Proteomes" id="UP000264141">
    <property type="component" value="Unassembled WGS sequence"/>
</dbReference>
<dbReference type="GO" id="GO:0003676">
    <property type="term" value="F:nucleic acid binding"/>
    <property type="evidence" value="ECO:0007669"/>
    <property type="project" value="InterPro"/>
</dbReference>
<evidence type="ECO:0000259" key="1">
    <source>
        <dbReference type="Pfam" id="PF09002"/>
    </source>
</evidence>
<dbReference type="AlphaFoldDB" id="A0A3D1JIC8"/>
<feature type="domain" description="Card1 endonuclease" evidence="1">
    <location>
        <begin position="168"/>
        <end position="284"/>
    </location>
</feature>
<sequence length="293" mass="33030">MILVSLVGEQPIPNILPLWQFPEFTRTQFAATRATLGHAEQMRQAIAADASLKHVEVLPPLTIEPYDLQKTRLVLSQAMSRHLEQGDTVCLNLTAGTKLMSLAALQAAYGTGITLLYVATETNQMIFLRSDGVEFKRQPIEVSISVEQYLRAYGFEVSQDRGFRPPREGDALEEEVERRLKESGFFDDVQRNVLIRRVKEHGEVKNELDVAATRNGHLAVCSCKAVNSLNRESLYELSSVVRREYAGIYCGKVLATTAEVTDGLRERARLWGIELVDAPQLWNIAYYMERATR</sequence>
<dbReference type="InterPro" id="IPR056339">
    <property type="entry name" value="CARF_Card1"/>
</dbReference>
<evidence type="ECO:0000259" key="2">
    <source>
        <dbReference type="Pfam" id="PF23400"/>
    </source>
</evidence>
<dbReference type="InterPro" id="IPR011335">
    <property type="entry name" value="Restrct_endonuc-II-like"/>
</dbReference>
<dbReference type="STRING" id="229919.GCA_001050195_00206"/>
<dbReference type="OrthoDB" id="159379at2"/>
<organism evidence="3 4">
    <name type="scientific">Anaerolinea thermolimosa</name>
    <dbReference type="NCBI Taxonomy" id="229919"/>
    <lineage>
        <taxon>Bacteria</taxon>
        <taxon>Bacillati</taxon>
        <taxon>Chloroflexota</taxon>
        <taxon>Anaerolineae</taxon>
        <taxon>Anaerolineales</taxon>
        <taxon>Anaerolineaceae</taxon>
        <taxon>Anaerolinea</taxon>
    </lineage>
</organism>
<dbReference type="SUPFAM" id="SSF52980">
    <property type="entry name" value="Restriction endonuclease-like"/>
    <property type="match status" value="1"/>
</dbReference>
<dbReference type="EMBL" id="DPBP01000041">
    <property type="protein sequence ID" value="HCE18262.1"/>
    <property type="molecule type" value="Genomic_DNA"/>
</dbReference>
<feature type="domain" description="Card1 CARF" evidence="2">
    <location>
        <begin position="2"/>
        <end position="149"/>
    </location>
</feature>
<dbReference type="Gene3D" id="3.40.50.10770">
    <property type="entry name" value="Hypothetical protein VC1899 like domain (Restriction endonuclease-like)"/>
    <property type="match status" value="1"/>
</dbReference>
<reference evidence="3 4" key="1">
    <citation type="journal article" date="2018" name="Nat. Biotechnol.">
        <title>A standardized bacterial taxonomy based on genome phylogeny substantially revises the tree of life.</title>
        <authorList>
            <person name="Parks D.H."/>
            <person name="Chuvochina M."/>
            <person name="Waite D.W."/>
            <person name="Rinke C."/>
            <person name="Skarshewski A."/>
            <person name="Chaumeil P.A."/>
            <person name="Hugenholtz P."/>
        </authorList>
    </citation>
    <scope>NUCLEOTIDE SEQUENCE [LARGE SCALE GENOMIC DNA]</scope>
    <source>
        <strain evidence="3">UBA8781</strain>
    </source>
</reference>
<name>A0A3D1JIC8_9CHLR</name>
<gene>
    <name evidence="3" type="ORF">DEQ80_10420</name>
</gene>
<comment type="caution">
    <text evidence="3">The sequence shown here is derived from an EMBL/GenBank/DDBJ whole genome shotgun (WGS) entry which is preliminary data.</text>
</comment>
<evidence type="ECO:0000313" key="4">
    <source>
        <dbReference type="Proteomes" id="UP000264141"/>
    </source>
</evidence>
<protein>
    <submittedName>
        <fullName evidence="3">DUF1887 domain-containing protein</fullName>
    </submittedName>
</protein>
<evidence type="ECO:0000313" key="3">
    <source>
        <dbReference type="EMBL" id="HCE18262.1"/>
    </source>
</evidence>